<evidence type="ECO:0000313" key="1">
    <source>
        <dbReference type="EMBL" id="PNS09583.1"/>
    </source>
</evidence>
<name>A0A2K1Q3J1_9GAMM</name>
<accession>A0A2K1Q3J1</accession>
<keyword evidence="2" id="KW-1185">Reference proteome</keyword>
<dbReference type="Pfam" id="PF09684">
    <property type="entry name" value="Tail_P2_I"/>
    <property type="match status" value="1"/>
</dbReference>
<organism evidence="1 2">
    <name type="scientific">Solilutibacter silvestris</name>
    <dbReference type="NCBI Taxonomy" id="1645665"/>
    <lineage>
        <taxon>Bacteria</taxon>
        <taxon>Pseudomonadati</taxon>
        <taxon>Pseudomonadota</taxon>
        <taxon>Gammaproteobacteria</taxon>
        <taxon>Lysobacterales</taxon>
        <taxon>Lysobacteraceae</taxon>
        <taxon>Solilutibacter</taxon>
    </lineage>
</organism>
<gene>
    <name evidence="1" type="ORF">Lysil_1212</name>
</gene>
<protein>
    <submittedName>
        <fullName evidence="1">Phage tail protein I</fullName>
    </submittedName>
</protein>
<reference evidence="1 2" key="1">
    <citation type="submission" date="2017-08" db="EMBL/GenBank/DDBJ databases">
        <title>Lysobacter sylvestris genome.</title>
        <authorList>
            <person name="Zhang D.-C."/>
            <person name="Albuquerque L."/>
            <person name="Franca L."/>
            <person name="Froufe H.J.C."/>
            <person name="Barroso C."/>
            <person name="Egas C."/>
            <person name="Da Costa M."/>
            <person name="Margesin R."/>
        </authorList>
    </citation>
    <scope>NUCLEOTIDE SEQUENCE [LARGE SCALE GENOMIC DNA]</scope>
    <source>
        <strain evidence="1 2">AM20-91</strain>
    </source>
</reference>
<dbReference type="EMBL" id="NPZB01000001">
    <property type="protein sequence ID" value="PNS09583.1"/>
    <property type="molecule type" value="Genomic_DNA"/>
</dbReference>
<proteinExistence type="predicted"/>
<dbReference type="AlphaFoldDB" id="A0A2K1Q3J1"/>
<dbReference type="NCBIfam" id="TIGR01634">
    <property type="entry name" value="tail_P2_I"/>
    <property type="match status" value="1"/>
</dbReference>
<dbReference type="InterPro" id="IPR006521">
    <property type="entry name" value="Tail_protein_I"/>
</dbReference>
<comment type="caution">
    <text evidence="1">The sequence shown here is derived from an EMBL/GenBank/DDBJ whole genome shotgun (WGS) entry which is preliminary data.</text>
</comment>
<dbReference type="Proteomes" id="UP000236220">
    <property type="component" value="Unassembled WGS sequence"/>
</dbReference>
<evidence type="ECO:0000313" key="2">
    <source>
        <dbReference type="Proteomes" id="UP000236220"/>
    </source>
</evidence>
<sequence>MIIDQTNTAPMSDVAALLPPNATATVRNLTRAAVEPFAAIPVPIRDVWNPDTCPVALLPWLAWAMSVDTWEPTWPENIKRSLIRNAIDIQRRKGTARSVHQVVEAFGGSVVLTEWWEKSPTGAPHTFDMVLAFSGAGAGAGAGADSAAYVDAVISEVERAKPVRSHFTFTQAVQAQTQVGQVAAGRAAVYARLQMIAV</sequence>
<dbReference type="RefSeq" id="WP_240600187.1">
    <property type="nucleotide sequence ID" value="NZ_NPZB01000001.1"/>
</dbReference>